<comment type="caution">
    <text evidence="1">The sequence shown here is derived from an EMBL/GenBank/DDBJ whole genome shotgun (WGS) entry which is preliminary data.</text>
</comment>
<evidence type="ECO:0000313" key="1">
    <source>
        <dbReference type="EMBL" id="GGP39109.1"/>
    </source>
</evidence>
<evidence type="ECO:0000313" key="2">
    <source>
        <dbReference type="Proteomes" id="UP000654367"/>
    </source>
</evidence>
<name>A0ABQ2Q2U5_9GAMM</name>
<proteinExistence type="predicted"/>
<dbReference type="EMBL" id="BMQV01000001">
    <property type="protein sequence ID" value="GGP39109.1"/>
    <property type="molecule type" value="Genomic_DNA"/>
</dbReference>
<protein>
    <submittedName>
        <fullName evidence="1">Uncharacterized protein</fullName>
    </submittedName>
</protein>
<sequence>MGHENTYLSQMNDEYRDASPFRKQEVLALNPVYLSEIAFLHFNWYKVST</sequence>
<reference evidence="2" key="1">
    <citation type="journal article" date="2019" name="Int. J. Syst. Evol. Microbiol.">
        <title>The Global Catalogue of Microorganisms (GCM) 10K type strain sequencing project: providing services to taxonomists for standard genome sequencing and annotation.</title>
        <authorList>
            <consortium name="The Broad Institute Genomics Platform"/>
            <consortium name="The Broad Institute Genome Sequencing Center for Infectious Disease"/>
            <person name="Wu L."/>
            <person name="Ma J."/>
        </authorList>
    </citation>
    <scope>NUCLEOTIDE SEQUENCE [LARGE SCALE GENOMIC DNA]</scope>
    <source>
        <strain evidence="2">JCM 32304</strain>
    </source>
</reference>
<organism evidence="1 2">
    <name type="scientific">Shewanella saliphila</name>
    <dbReference type="NCBI Taxonomy" id="2282698"/>
    <lineage>
        <taxon>Bacteria</taxon>
        <taxon>Pseudomonadati</taxon>
        <taxon>Pseudomonadota</taxon>
        <taxon>Gammaproteobacteria</taxon>
        <taxon>Alteromonadales</taxon>
        <taxon>Shewanellaceae</taxon>
        <taxon>Shewanella</taxon>
    </lineage>
</organism>
<dbReference type="Proteomes" id="UP000654367">
    <property type="component" value="Unassembled WGS sequence"/>
</dbReference>
<keyword evidence="2" id="KW-1185">Reference proteome</keyword>
<accession>A0ABQ2Q2U5</accession>
<gene>
    <name evidence="1" type="ORF">GCM10009409_02620</name>
</gene>